<keyword evidence="3" id="KW-1185">Reference proteome</keyword>
<keyword evidence="1" id="KW-1133">Transmembrane helix</keyword>
<sequence length="54" mass="6071">MTVHLREWINLLIQPIDDDPMRFGYAMMAAGAFSLCVCVPLMVVASLVFDLGWI</sequence>
<gene>
    <name evidence="2" type="ORF">GA0070616_4586</name>
</gene>
<accession>A0A1C6STW4</accession>
<dbReference type="AlphaFoldDB" id="A0A1C6STW4"/>
<dbReference type="RefSeq" id="WP_175440181.1">
    <property type="nucleotide sequence ID" value="NZ_FMHT01000003.1"/>
</dbReference>
<organism evidence="2 3">
    <name type="scientific">Micromonospora nigra</name>
    <dbReference type="NCBI Taxonomy" id="145857"/>
    <lineage>
        <taxon>Bacteria</taxon>
        <taxon>Bacillati</taxon>
        <taxon>Actinomycetota</taxon>
        <taxon>Actinomycetes</taxon>
        <taxon>Micromonosporales</taxon>
        <taxon>Micromonosporaceae</taxon>
        <taxon>Micromonospora</taxon>
    </lineage>
</organism>
<evidence type="ECO:0000313" key="2">
    <source>
        <dbReference type="EMBL" id="SCL32907.1"/>
    </source>
</evidence>
<evidence type="ECO:0000313" key="3">
    <source>
        <dbReference type="Proteomes" id="UP000199699"/>
    </source>
</evidence>
<dbReference type="Proteomes" id="UP000199699">
    <property type="component" value="Unassembled WGS sequence"/>
</dbReference>
<dbReference type="EMBL" id="FMHT01000003">
    <property type="protein sequence ID" value="SCL32907.1"/>
    <property type="molecule type" value="Genomic_DNA"/>
</dbReference>
<keyword evidence="1" id="KW-0812">Transmembrane</keyword>
<evidence type="ECO:0000256" key="1">
    <source>
        <dbReference type="SAM" id="Phobius"/>
    </source>
</evidence>
<keyword evidence="1" id="KW-0472">Membrane</keyword>
<reference evidence="2 3" key="1">
    <citation type="submission" date="2016-06" db="EMBL/GenBank/DDBJ databases">
        <authorList>
            <person name="Kjaerup R.B."/>
            <person name="Dalgaard T.S."/>
            <person name="Juul-Madsen H.R."/>
        </authorList>
    </citation>
    <scope>NUCLEOTIDE SEQUENCE [LARGE SCALE GENOMIC DNA]</scope>
    <source>
        <strain evidence="2 3">DSM 43818</strain>
    </source>
</reference>
<protein>
    <submittedName>
        <fullName evidence="2">Uncharacterized protein</fullName>
    </submittedName>
</protein>
<proteinExistence type="predicted"/>
<name>A0A1C6STW4_9ACTN</name>
<feature type="transmembrane region" description="Helical" evidence="1">
    <location>
        <begin position="25"/>
        <end position="49"/>
    </location>
</feature>